<dbReference type="Proteomes" id="UP000095185">
    <property type="component" value="Chromosome"/>
</dbReference>
<organism evidence="1 2">
    <name type="scientific">Chlorobaculum limnaeum</name>
    <dbReference type="NCBI Taxonomy" id="274537"/>
    <lineage>
        <taxon>Bacteria</taxon>
        <taxon>Pseudomonadati</taxon>
        <taxon>Chlorobiota</taxon>
        <taxon>Chlorobiia</taxon>
        <taxon>Chlorobiales</taxon>
        <taxon>Chlorobiaceae</taxon>
        <taxon>Chlorobaculum</taxon>
    </lineage>
</organism>
<name>A0A1D8CWA6_CHLLM</name>
<accession>A0A1D8CWA6</accession>
<dbReference type="AlphaFoldDB" id="A0A1D8CWA6"/>
<dbReference type="STRING" id="274537.BIU88_02780"/>
<evidence type="ECO:0000313" key="2">
    <source>
        <dbReference type="Proteomes" id="UP000095185"/>
    </source>
</evidence>
<protein>
    <submittedName>
        <fullName evidence="1">Uncharacterized protein</fullName>
    </submittedName>
</protein>
<dbReference type="KEGG" id="clz:BIU88_02780"/>
<sequence>MPHASTIIWVNLLECWGEKPQVTGARQGCSSIRWLIADFDSLIGLMLTQGLQLKRYYELTDKNKRTNLLRIFAKNNGSESQFGKYNSLRKYLTTYIKIL</sequence>
<gene>
    <name evidence="1" type="ORF">BIU88_02780</name>
</gene>
<dbReference type="EMBL" id="CP017305">
    <property type="protein sequence ID" value="AOS83162.1"/>
    <property type="molecule type" value="Genomic_DNA"/>
</dbReference>
<proteinExistence type="predicted"/>
<reference evidence="1" key="1">
    <citation type="submission" date="2016-09" db="EMBL/GenBank/DDBJ databases">
        <title>Genome sequence of Chlorobaculum limnaeum.</title>
        <authorList>
            <person name="Liu Z."/>
            <person name="Tank M."/>
            <person name="Bryant D.A."/>
        </authorList>
    </citation>
    <scope>NUCLEOTIDE SEQUENCE [LARGE SCALE GENOMIC DNA]</scope>
    <source>
        <strain evidence="1">DSM 1677</strain>
    </source>
</reference>
<evidence type="ECO:0000313" key="1">
    <source>
        <dbReference type="EMBL" id="AOS83162.1"/>
    </source>
</evidence>
<keyword evidence="2" id="KW-1185">Reference proteome</keyword>